<name>A0A437LZQ5_9SPHN</name>
<dbReference type="GO" id="GO:0006744">
    <property type="term" value="P:ubiquinone biosynthetic process"/>
    <property type="evidence" value="ECO:0007669"/>
    <property type="project" value="InterPro"/>
</dbReference>
<evidence type="ECO:0008006" key="3">
    <source>
        <dbReference type="Google" id="ProtNLM"/>
    </source>
</evidence>
<evidence type="ECO:0000313" key="2">
    <source>
        <dbReference type="Proteomes" id="UP000282971"/>
    </source>
</evidence>
<dbReference type="AlphaFoldDB" id="A0A437LZQ5"/>
<evidence type="ECO:0000313" key="1">
    <source>
        <dbReference type="EMBL" id="RVT90836.1"/>
    </source>
</evidence>
<dbReference type="Proteomes" id="UP000282971">
    <property type="component" value="Unassembled WGS sequence"/>
</dbReference>
<keyword evidence="2" id="KW-1185">Reference proteome</keyword>
<reference evidence="1 2" key="1">
    <citation type="submission" date="2019-01" db="EMBL/GenBank/DDBJ databases">
        <authorList>
            <person name="Chen W.-M."/>
        </authorList>
    </citation>
    <scope>NUCLEOTIDE SEQUENCE [LARGE SCALE GENOMIC DNA]</scope>
    <source>
        <strain evidence="1 2">CCP-7</strain>
    </source>
</reference>
<gene>
    <name evidence="1" type="ORF">EOD43_14910</name>
</gene>
<proteinExistence type="predicted"/>
<comment type="caution">
    <text evidence="1">The sequence shown here is derived from an EMBL/GenBank/DDBJ whole genome shotgun (WGS) entry which is preliminary data.</text>
</comment>
<organism evidence="1 2">
    <name type="scientific">Sphingomonas crocodyli</name>
    <dbReference type="NCBI Taxonomy" id="1979270"/>
    <lineage>
        <taxon>Bacteria</taxon>
        <taxon>Pseudomonadati</taxon>
        <taxon>Pseudomonadota</taxon>
        <taxon>Alphaproteobacteria</taxon>
        <taxon>Sphingomonadales</taxon>
        <taxon>Sphingomonadaceae</taxon>
        <taxon>Sphingomonas</taxon>
    </lineage>
</organism>
<dbReference type="EMBL" id="SACN01000002">
    <property type="protein sequence ID" value="RVT90836.1"/>
    <property type="molecule type" value="Genomic_DNA"/>
</dbReference>
<accession>A0A437LZQ5</accession>
<sequence length="300" mass="34631">MRRGQMLEDRDVSYFHKGITPQTTESSLLISSSKYLNSPVIRDWLTSHYLRRNGQDQPVPPDTTLGLSQELMKIRDPIRLQALIDREKEINPKFKAWVEERYLPSMTKEDFAKYPANSLGGIFHSYLVKYGYEVNFGRAVKLPCSDFEFIFQRFGLTHDFEHLITGGGFNSLGELLPYFVRMSNTYQHMSAELAKELTELYVFGGFRMVMRAGLHYPTSWLTTLDLMQRGIKIGLTSESILMARYEDALHLPLPEAREMLGVRNAEDVDSWHDDEVFIEQRQPTLDELTRIGRPDLANPA</sequence>
<dbReference type="InterPro" id="IPR007715">
    <property type="entry name" value="Coq4"/>
</dbReference>
<dbReference type="OrthoDB" id="5723450at2"/>
<protein>
    <recommendedName>
        <fullName evidence="3">Ubiquinone biosynthesis protein</fullName>
    </recommendedName>
</protein>
<dbReference type="Pfam" id="PF05019">
    <property type="entry name" value="Coq4"/>
    <property type="match status" value="1"/>
</dbReference>